<organism evidence="1 2">
    <name type="scientific">Amblyomma americanum</name>
    <name type="common">Lone star tick</name>
    <dbReference type="NCBI Taxonomy" id="6943"/>
    <lineage>
        <taxon>Eukaryota</taxon>
        <taxon>Metazoa</taxon>
        <taxon>Ecdysozoa</taxon>
        <taxon>Arthropoda</taxon>
        <taxon>Chelicerata</taxon>
        <taxon>Arachnida</taxon>
        <taxon>Acari</taxon>
        <taxon>Parasitiformes</taxon>
        <taxon>Ixodida</taxon>
        <taxon>Ixodoidea</taxon>
        <taxon>Ixodidae</taxon>
        <taxon>Amblyomminae</taxon>
        <taxon>Amblyomma</taxon>
    </lineage>
</organism>
<dbReference type="InterPro" id="IPR000718">
    <property type="entry name" value="Peptidase_M13"/>
</dbReference>
<sequence>MAISFTTGFHSAIVIARKKRDRGAYVHLLNAPSIRQELRAEPTDKYVETYVEDVVRHVSATSDAATIARNVLDVDSEVESFAELDVRHQWLTYGEIKEDAKFPKGVWSSVFQLFGEAGLTVADSDVLLFTGYEPTRRVFQNLTSAPVRTTVWYLTVTLLAQALRYDFARRFRSAHYRETSYLCFDAVSRALQLHWHIVLREVAVGNLDDGISELNSMFYHIHKITVPDWLDNDTALQAHQKIDQTSLETLAPSRSAVSGDVNTMYLQRASAAVAGSDRHFTGSYVTLRVASQQEAMLREPPNAVTARMTSLWAHKGPVYDVLYDKVFLPPVFLASPLLYDDRRAPPFLYGTVGAALAKALSDAIGPYARWNATTPHPSHNTWWSSSKMFDAQLRLGCLRTRADEDVLRHPERAVHPRTSEAFKSSAFGWVRAARVAHDAMKAAHYDGGNRFTRDKYWPGVQRQFFKRFCLLSCGTERQDPLRPQERCSWPLISMPEFVAAFECRNESYKLVQETCKPF</sequence>
<dbReference type="PANTHER" id="PTHR11733">
    <property type="entry name" value="ZINC METALLOPROTEASE FAMILY M13 NEPRILYSIN-RELATED"/>
    <property type="match status" value="1"/>
</dbReference>
<dbReference type="Proteomes" id="UP001321473">
    <property type="component" value="Unassembled WGS sequence"/>
</dbReference>
<dbReference type="Gene3D" id="1.10.1380.10">
    <property type="entry name" value="Neutral endopeptidase , domain2"/>
    <property type="match status" value="1"/>
</dbReference>
<accession>A0AAQ4ELH0</accession>
<dbReference type="GO" id="GO:0005886">
    <property type="term" value="C:plasma membrane"/>
    <property type="evidence" value="ECO:0007669"/>
    <property type="project" value="TreeGrafter"/>
</dbReference>
<evidence type="ECO:0000313" key="1">
    <source>
        <dbReference type="EMBL" id="KAK8775619.1"/>
    </source>
</evidence>
<keyword evidence="2" id="KW-1185">Reference proteome</keyword>
<dbReference type="GO" id="GO:0004222">
    <property type="term" value="F:metalloendopeptidase activity"/>
    <property type="evidence" value="ECO:0007669"/>
    <property type="project" value="InterPro"/>
</dbReference>
<dbReference type="Gene3D" id="3.40.390.10">
    <property type="entry name" value="Collagenase (Catalytic Domain)"/>
    <property type="match status" value="1"/>
</dbReference>
<name>A0AAQ4ELH0_AMBAM</name>
<dbReference type="EMBL" id="JARKHS020013878">
    <property type="protein sequence ID" value="KAK8775619.1"/>
    <property type="molecule type" value="Genomic_DNA"/>
</dbReference>
<dbReference type="InterPro" id="IPR024079">
    <property type="entry name" value="MetalloPept_cat_dom_sf"/>
</dbReference>
<dbReference type="SUPFAM" id="SSF55486">
    <property type="entry name" value="Metalloproteases ('zincins'), catalytic domain"/>
    <property type="match status" value="1"/>
</dbReference>
<dbReference type="AlphaFoldDB" id="A0AAQ4ELH0"/>
<dbReference type="PANTHER" id="PTHR11733:SF241">
    <property type="entry name" value="GH26575P-RELATED"/>
    <property type="match status" value="1"/>
</dbReference>
<dbReference type="InterPro" id="IPR042089">
    <property type="entry name" value="Peptidase_M13_dom_2"/>
</dbReference>
<gene>
    <name evidence="1" type="ORF">V5799_031036</name>
</gene>
<comment type="caution">
    <text evidence="1">The sequence shown here is derived from an EMBL/GenBank/DDBJ whole genome shotgun (WGS) entry which is preliminary data.</text>
</comment>
<dbReference type="PROSITE" id="PS51885">
    <property type="entry name" value="NEPRILYSIN"/>
    <property type="match status" value="1"/>
</dbReference>
<reference evidence="1 2" key="1">
    <citation type="journal article" date="2023" name="Arcadia Sci">
        <title>De novo assembly of a long-read Amblyomma americanum tick genome.</title>
        <authorList>
            <person name="Chou S."/>
            <person name="Poskanzer K.E."/>
            <person name="Rollins M."/>
            <person name="Thuy-Boun P.S."/>
        </authorList>
    </citation>
    <scope>NUCLEOTIDE SEQUENCE [LARGE SCALE GENOMIC DNA]</scope>
    <source>
        <strain evidence="1">F_SG_1</strain>
        <tissue evidence="1">Salivary glands</tissue>
    </source>
</reference>
<evidence type="ECO:0000313" key="2">
    <source>
        <dbReference type="Proteomes" id="UP001321473"/>
    </source>
</evidence>
<proteinExistence type="predicted"/>
<protein>
    <submittedName>
        <fullName evidence="1">Uncharacterized protein</fullName>
    </submittedName>
</protein>
<dbReference type="GO" id="GO:0016485">
    <property type="term" value="P:protein processing"/>
    <property type="evidence" value="ECO:0007669"/>
    <property type="project" value="TreeGrafter"/>
</dbReference>